<feature type="compositionally biased region" description="Basic and acidic residues" evidence="4">
    <location>
        <begin position="612"/>
        <end position="622"/>
    </location>
</feature>
<dbReference type="InterPro" id="IPR011990">
    <property type="entry name" value="TPR-like_helical_dom_sf"/>
</dbReference>
<feature type="compositionally biased region" description="Basic and acidic residues" evidence="4">
    <location>
        <begin position="58"/>
        <end position="89"/>
    </location>
</feature>
<feature type="compositionally biased region" description="Basic and acidic residues" evidence="4">
    <location>
        <begin position="1"/>
        <end position="13"/>
    </location>
</feature>
<organism evidence="5 6">
    <name type="scientific">Vitrella brassicaformis (strain CCMP3155)</name>
    <dbReference type="NCBI Taxonomy" id="1169540"/>
    <lineage>
        <taxon>Eukaryota</taxon>
        <taxon>Sar</taxon>
        <taxon>Alveolata</taxon>
        <taxon>Colpodellida</taxon>
        <taxon>Vitrellaceae</taxon>
        <taxon>Vitrella</taxon>
    </lineage>
</organism>
<gene>
    <name evidence="5" type="ORF">Vbra_10305</name>
</gene>
<dbReference type="InParanoid" id="A0A0G4GTK5"/>
<dbReference type="VEuPathDB" id="CryptoDB:Vbra_10305"/>
<sequence>MDDRRHTNADSRRQPPSRDGADRASDRTSQRPSMNATQGPVGGWEALSALGVPPSWMKRWDSPSRRGRPHEADERPRASSPPPREDSHHRGPHSPPPAPQLGANGFAEAAHRALTTDKTHVAIDLDEGRDGRERDARDDGGVRERQLLQETLDESIQKLRSSGALSRMANHLNTLMKRHVPASDEADHGPSSSPPSIGTRHPEQRPQRTQQTSLPASADRRDTPPDFFRQRIGHIDMGFADVALGLPSRGRQEACYIVDRVMEKEQGEDFPMVERTIGYGARGRQILINNLEVDTVVRGWVAASDRDKDAIVVRIYAVEVYPHAATLQPSTARDGDSGQIRRRVREWDLDRGEMGVYGLLLLEGIHANEYGLGCRTSSGSGVSSKFLPIGTGVRAVVLGEGGERLLKKLGGHMLLSLKAPRHMSGPTASIALQKPLGFTSTLKVDSHHLMPTSDDINSDVPEDRNRAGGRVLRSRLAYLLAADPKVSNPMSLRFMAGEAGLVDPCFTLLDQDPRQVAKPSIAKTVTQEQSRVWADRRVREGVSIARRGDHVQAMDYYNTALDLWPDHKDGLIARGAALANQNKLREALVDFDKALKLSPTNANALKYREMTQNRLQQRDGRPTQESQGPTDAREGLVFEWRDSQPSARRRSHRSPSPPHTRDEEDRDKDDDRNKASQPIEVVSDSSESSEDERRRKKRKKKRKKRRRERERQQQEAAMPYGPDLPSETTPAPPAGGASAADRGAGGESPLSDSSDDRASRKRKDRKRSKRGRKESSRRDKSSRKRRKREGSRSNSESKMSIDSSADMDK</sequence>
<keyword evidence="2 3" id="KW-0802">TPR repeat</keyword>
<feature type="compositionally biased region" description="Basic residues" evidence="4">
    <location>
        <begin position="759"/>
        <end position="772"/>
    </location>
</feature>
<feature type="region of interest" description="Disordered" evidence="4">
    <location>
        <begin position="1"/>
        <end position="144"/>
    </location>
</feature>
<dbReference type="InterPro" id="IPR019734">
    <property type="entry name" value="TPR_rpt"/>
</dbReference>
<proteinExistence type="predicted"/>
<feature type="compositionally biased region" description="Basic and acidic residues" evidence="4">
    <location>
        <begin position="19"/>
        <end position="29"/>
    </location>
</feature>
<dbReference type="PANTHER" id="PTHR23184">
    <property type="entry name" value="TETRATRICOPEPTIDE REPEAT PROTEIN 14"/>
    <property type="match status" value="1"/>
</dbReference>
<dbReference type="Gene3D" id="1.25.40.10">
    <property type="entry name" value="Tetratricopeptide repeat domain"/>
    <property type="match status" value="1"/>
</dbReference>
<dbReference type="PANTHER" id="PTHR23184:SF9">
    <property type="entry name" value="TETRATRICOPEPTIDE REPEAT PROTEIN 14"/>
    <property type="match status" value="1"/>
</dbReference>
<dbReference type="Proteomes" id="UP000041254">
    <property type="component" value="Unassembled WGS sequence"/>
</dbReference>
<dbReference type="Pfam" id="PF07719">
    <property type="entry name" value="TPR_2"/>
    <property type="match status" value="1"/>
</dbReference>
<feature type="region of interest" description="Disordered" evidence="4">
    <location>
        <begin position="182"/>
        <end position="227"/>
    </location>
</feature>
<keyword evidence="1" id="KW-0677">Repeat</keyword>
<evidence type="ECO:0000256" key="4">
    <source>
        <dbReference type="SAM" id="MobiDB-lite"/>
    </source>
</evidence>
<feature type="region of interest" description="Disordered" evidence="4">
    <location>
        <begin position="612"/>
        <end position="809"/>
    </location>
</feature>
<dbReference type="SUPFAM" id="SSF48452">
    <property type="entry name" value="TPR-like"/>
    <property type="match status" value="1"/>
</dbReference>
<feature type="compositionally biased region" description="Basic residues" evidence="4">
    <location>
        <begin position="694"/>
        <end position="708"/>
    </location>
</feature>
<dbReference type="SMART" id="SM00028">
    <property type="entry name" value="TPR"/>
    <property type="match status" value="2"/>
</dbReference>
<dbReference type="InterPro" id="IPR013105">
    <property type="entry name" value="TPR_2"/>
</dbReference>
<evidence type="ECO:0000313" key="6">
    <source>
        <dbReference type="Proteomes" id="UP000041254"/>
    </source>
</evidence>
<evidence type="ECO:0000256" key="1">
    <source>
        <dbReference type="ARBA" id="ARBA00022737"/>
    </source>
</evidence>
<feature type="compositionally biased region" description="Basic and acidic residues" evidence="4">
    <location>
        <begin position="631"/>
        <end position="642"/>
    </location>
</feature>
<feature type="compositionally biased region" description="Basic and acidic residues" evidence="4">
    <location>
        <begin position="659"/>
        <end position="674"/>
    </location>
</feature>
<dbReference type="AlphaFoldDB" id="A0A0G4GTK5"/>
<keyword evidence="6" id="KW-1185">Reference proteome</keyword>
<dbReference type="STRING" id="1169540.A0A0G4GTK5"/>
<protein>
    <submittedName>
        <fullName evidence="5">Uncharacterized protein</fullName>
    </submittedName>
</protein>
<accession>A0A0G4GTK5</accession>
<dbReference type="InterPro" id="IPR039190">
    <property type="entry name" value="TTC14"/>
</dbReference>
<reference evidence="5 6" key="1">
    <citation type="submission" date="2014-11" db="EMBL/GenBank/DDBJ databases">
        <authorList>
            <person name="Zhu J."/>
            <person name="Qi W."/>
            <person name="Song R."/>
        </authorList>
    </citation>
    <scope>NUCLEOTIDE SEQUENCE [LARGE SCALE GENOMIC DNA]</scope>
</reference>
<name>A0A0G4GTK5_VITBC</name>
<evidence type="ECO:0000313" key="5">
    <source>
        <dbReference type="EMBL" id="CEM34079.1"/>
    </source>
</evidence>
<feature type="repeat" description="TPR" evidence="3">
    <location>
        <begin position="568"/>
        <end position="601"/>
    </location>
</feature>
<dbReference type="EMBL" id="CDMY01000802">
    <property type="protein sequence ID" value="CEM34079.1"/>
    <property type="molecule type" value="Genomic_DNA"/>
</dbReference>
<evidence type="ECO:0000256" key="3">
    <source>
        <dbReference type="PROSITE-ProRule" id="PRU00339"/>
    </source>
</evidence>
<feature type="repeat" description="TPR" evidence="3">
    <location>
        <begin position="534"/>
        <end position="567"/>
    </location>
</feature>
<dbReference type="OrthoDB" id="1914839at2759"/>
<evidence type="ECO:0000256" key="2">
    <source>
        <dbReference type="ARBA" id="ARBA00022803"/>
    </source>
</evidence>
<dbReference type="PROSITE" id="PS50005">
    <property type="entry name" value="TPR"/>
    <property type="match status" value="2"/>
</dbReference>
<feature type="compositionally biased region" description="Basic residues" evidence="4">
    <location>
        <begin position="780"/>
        <end position="789"/>
    </location>
</feature>
<feature type="compositionally biased region" description="Basic and acidic residues" evidence="4">
    <location>
        <begin position="109"/>
        <end position="144"/>
    </location>
</feature>